<proteinExistence type="predicted"/>
<feature type="domain" description="4Fe-4S ferredoxin-type" evidence="5">
    <location>
        <begin position="71"/>
        <end position="100"/>
    </location>
</feature>
<evidence type="ECO:0000259" key="5">
    <source>
        <dbReference type="PROSITE" id="PS51379"/>
    </source>
</evidence>
<dbReference type="Pfam" id="PF12838">
    <property type="entry name" value="Fer4_7"/>
    <property type="match status" value="1"/>
</dbReference>
<evidence type="ECO:0000256" key="1">
    <source>
        <dbReference type="ARBA" id="ARBA00022485"/>
    </source>
</evidence>
<dbReference type="Gene3D" id="3.30.70.20">
    <property type="match status" value="3"/>
</dbReference>
<dbReference type="PANTHER" id="PTHR43687:SF1">
    <property type="entry name" value="FERREDOXIN III"/>
    <property type="match status" value="1"/>
</dbReference>
<feature type="domain" description="4Fe-4S ferredoxin-type" evidence="5">
    <location>
        <begin position="1"/>
        <end position="29"/>
    </location>
</feature>
<feature type="domain" description="4Fe-4S ferredoxin-type" evidence="5">
    <location>
        <begin position="109"/>
        <end position="138"/>
    </location>
</feature>
<evidence type="ECO:0000256" key="4">
    <source>
        <dbReference type="ARBA" id="ARBA00023014"/>
    </source>
</evidence>
<dbReference type="SUPFAM" id="SSF54862">
    <property type="entry name" value="4Fe-4S ferredoxins"/>
    <property type="match status" value="1"/>
</dbReference>
<dbReference type="InterPro" id="IPR050572">
    <property type="entry name" value="Fe-S_Ferredoxin"/>
</dbReference>
<reference evidence="6" key="1">
    <citation type="submission" date="2019-08" db="EMBL/GenBank/DDBJ databases">
        <authorList>
            <person name="Kucharzyk K."/>
            <person name="Murdoch R.W."/>
            <person name="Higgins S."/>
            <person name="Loffler F."/>
        </authorList>
    </citation>
    <scope>NUCLEOTIDE SEQUENCE</scope>
</reference>
<keyword evidence="4" id="KW-0411">Iron-sulfur</keyword>
<name>A0A644WZL3_9ZZZZ</name>
<gene>
    <name evidence="6" type="primary">ndhI_55</name>
    <name evidence="6" type="ORF">SDC9_53680</name>
</gene>
<accession>A0A644WZL3</accession>
<evidence type="ECO:0000256" key="3">
    <source>
        <dbReference type="ARBA" id="ARBA00023004"/>
    </source>
</evidence>
<dbReference type="EMBL" id="VSSQ01001328">
    <property type="protein sequence ID" value="MPM07374.1"/>
    <property type="molecule type" value="Genomic_DNA"/>
</dbReference>
<protein>
    <submittedName>
        <fullName evidence="6">NAD(P)H-quinone oxidoreductase subunit I, chloroplastic</fullName>
        <ecNumber evidence="6">1.6.5.11</ecNumber>
    </submittedName>
</protein>
<keyword evidence="2" id="KW-0479">Metal-binding</keyword>
<dbReference type="AlphaFoldDB" id="A0A644WZL3"/>
<dbReference type="InterPro" id="IPR017896">
    <property type="entry name" value="4Fe4S_Fe-S-bd"/>
</dbReference>
<organism evidence="6">
    <name type="scientific">bioreactor metagenome</name>
    <dbReference type="NCBI Taxonomy" id="1076179"/>
    <lineage>
        <taxon>unclassified sequences</taxon>
        <taxon>metagenomes</taxon>
        <taxon>ecological metagenomes</taxon>
    </lineage>
</organism>
<evidence type="ECO:0000256" key="2">
    <source>
        <dbReference type="ARBA" id="ARBA00022723"/>
    </source>
</evidence>
<dbReference type="GO" id="GO:0016491">
    <property type="term" value="F:oxidoreductase activity"/>
    <property type="evidence" value="ECO:0007669"/>
    <property type="project" value="UniProtKB-KW"/>
</dbReference>
<keyword evidence="3" id="KW-0408">Iron</keyword>
<dbReference type="Pfam" id="PF13187">
    <property type="entry name" value="Fer4_9"/>
    <property type="match status" value="1"/>
</dbReference>
<dbReference type="PROSITE" id="PS00198">
    <property type="entry name" value="4FE4S_FER_1"/>
    <property type="match status" value="2"/>
</dbReference>
<dbReference type="GO" id="GO:0046872">
    <property type="term" value="F:metal ion binding"/>
    <property type="evidence" value="ECO:0007669"/>
    <property type="project" value="UniProtKB-KW"/>
</dbReference>
<feature type="domain" description="4Fe-4S ferredoxin-type" evidence="5">
    <location>
        <begin position="30"/>
        <end position="59"/>
    </location>
</feature>
<keyword evidence="1" id="KW-0004">4Fe-4S</keyword>
<dbReference type="InterPro" id="IPR017900">
    <property type="entry name" value="4Fe4S_Fe_S_CS"/>
</dbReference>
<evidence type="ECO:0000313" key="6">
    <source>
        <dbReference type="EMBL" id="MPM07374.1"/>
    </source>
</evidence>
<comment type="caution">
    <text evidence="6">The sequence shown here is derived from an EMBL/GenBank/DDBJ whole genome shotgun (WGS) entry which is preliminary data.</text>
</comment>
<dbReference type="PROSITE" id="PS51379">
    <property type="entry name" value="4FE4S_FER_2"/>
    <property type="match status" value="4"/>
</dbReference>
<dbReference type="EC" id="1.6.5.11" evidence="6"/>
<sequence>MPFFITGDCIGCSACAKICPVLAISGEPKQRYEINIRRCVSCGVCGRVCPKNAVLDGHGNPCKSIPRKNWKKPSIDTKLCSACGICVTWCRAEALRISPPAFHGDIHVFAQLHEPAKCVGCALCEENCPLGAITMTEAQA</sequence>
<dbReference type="PANTHER" id="PTHR43687">
    <property type="entry name" value="ADENYLYLSULFATE REDUCTASE, BETA SUBUNIT"/>
    <property type="match status" value="1"/>
</dbReference>
<dbReference type="GO" id="GO:0051539">
    <property type="term" value="F:4 iron, 4 sulfur cluster binding"/>
    <property type="evidence" value="ECO:0007669"/>
    <property type="project" value="UniProtKB-KW"/>
</dbReference>
<keyword evidence="6" id="KW-0560">Oxidoreductase</keyword>